<evidence type="ECO:0000313" key="2">
    <source>
        <dbReference type="Proteomes" id="UP001155040"/>
    </source>
</evidence>
<comment type="caution">
    <text evidence="1">The sequence shown here is derived from an EMBL/GenBank/DDBJ whole genome shotgun (WGS) entry which is preliminary data.</text>
</comment>
<proteinExistence type="predicted"/>
<sequence>MVVKVVNTIATNVAPCLLDQVSSLALSNEIC</sequence>
<organism evidence="1 2">
    <name type="scientific">Salinibacter ruber</name>
    <dbReference type="NCBI Taxonomy" id="146919"/>
    <lineage>
        <taxon>Bacteria</taxon>
        <taxon>Pseudomonadati</taxon>
        <taxon>Rhodothermota</taxon>
        <taxon>Rhodothermia</taxon>
        <taxon>Rhodothermales</taxon>
        <taxon>Salinibacteraceae</taxon>
        <taxon>Salinibacter</taxon>
    </lineage>
</organism>
<protein>
    <submittedName>
        <fullName evidence="1">Uncharacterized protein</fullName>
    </submittedName>
</protein>
<dbReference type="AlphaFoldDB" id="A0A9X2UQF4"/>
<accession>A0A9X2UQF4</accession>
<dbReference type="Proteomes" id="UP001155040">
    <property type="component" value="Unassembled WGS sequence"/>
</dbReference>
<name>A0A9X2UQF4_9BACT</name>
<gene>
    <name evidence="1" type="ORF">GGQ01_003376</name>
</gene>
<dbReference type="EMBL" id="JANUBF010000053">
    <property type="protein sequence ID" value="MCS4038284.1"/>
    <property type="molecule type" value="Genomic_DNA"/>
</dbReference>
<evidence type="ECO:0000313" key="1">
    <source>
        <dbReference type="EMBL" id="MCS4038284.1"/>
    </source>
</evidence>
<reference evidence="1" key="1">
    <citation type="submission" date="2022-08" db="EMBL/GenBank/DDBJ databases">
        <title>Genomic Encyclopedia of Type Strains, Phase V (KMG-V): Genome sequencing to study the core and pangenomes of soil and plant-associated prokaryotes.</title>
        <authorList>
            <person name="Whitman W."/>
        </authorList>
    </citation>
    <scope>NUCLEOTIDE SEQUENCE</scope>
    <source>
        <strain evidence="1">SP3012</strain>
    </source>
</reference>